<comment type="caution">
    <text evidence="17">The sequence shown here is derived from an EMBL/GenBank/DDBJ whole genome shotgun (WGS) entry which is preliminary data.</text>
</comment>
<dbReference type="InterPro" id="IPR011249">
    <property type="entry name" value="Metalloenz_LuxS/M16"/>
</dbReference>
<evidence type="ECO:0000256" key="6">
    <source>
        <dbReference type="ARBA" id="ARBA00022723"/>
    </source>
</evidence>
<dbReference type="EMBL" id="JBHLSS010000001">
    <property type="protein sequence ID" value="MFC0708077.1"/>
    <property type="molecule type" value="Genomic_DNA"/>
</dbReference>
<evidence type="ECO:0000256" key="5">
    <source>
        <dbReference type="ARBA" id="ARBA00022670"/>
    </source>
</evidence>
<feature type="domain" description="Coenzyme PQQ synthesis protein F-like C-terminal lobe" evidence="16">
    <location>
        <begin position="699"/>
        <end position="785"/>
    </location>
</feature>
<dbReference type="Pfam" id="PF22456">
    <property type="entry name" value="PqqF-like_C_4"/>
    <property type="match status" value="1"/>
</dbReference>
<name>A0ABV6SEW5_AZOPA</name>
<evidence type="ECO:0000256" key="11">
    <source>
        <dbReference type="ARBA" id="ARBA00024932"/>
    </source>
</evidence>
<dbReference type="InterPro" id="IPR001431">
    <property type="entry name" value="Pept_M16_Zn_BS"/>
</dbReference>
<keyword evidence="6" id="KW-0479">Metal-binding</keyword>
<evidence type="ECO:0000259" key="16">
    <source>
        <dbReference type="Pfam" id="PF22456"/>
    </source>
</evidence>
<dbReference type="PANTHER" id="PTHR43690:SF18">
    <property type="entry name" value="INSULIN-DEGRADING ENZYME-RELATED"/>
    <property type="match status" value="1"/>
</dbReference>
<dbReference type="Pfam" id="PF00675">
    <property type="entry name" value="Peptidase_M16"/>
    <property type="match status" value="1"/>
</dbReference>
<dbReference type="InterPro" id="IPR011844">
    <property type="entry name" value="PQQ_synth_PqqF"/>
</dbReference>
<evidence type="ECO:0000256" key="4">
    <source>
        <dbReference type="ARBA" id="ARBA00015088"/>
    </source>
</evidence>
<evidence type="ECO:0000256" key="13">
    <source>
        <dbReference type="RuleBase" id="RU004447"/>
    </source>
</evidence>
<dbReference type="InterPro" id="IPR007863">
    <property type="entry name" value="Peptidase_M16_C"/>
</dbReference>
<dbReference type="PROSITE" id="PS00143">
    <property type="entry name" value="INSULINASE"/>
    <property type="match status" value="1"/>
</dbReference>
<evidence type="ECO:0000313" key="17">
    <source>
        <dbReference type="EMBL" id="MFC0708077.1"/>
    </source>
</evidence>
<keyword evidence="9" id="KW-0884">PQQ biosynthesis</keyword>
<dbReference type="NCBIfam" id="TIGR02110">
    <property type="entry name" value="PQQ_syn_pqqF"/>
    <property type="match status" value="1"/>
</dbReference>
<dbReference type="Proteomes" id="UP001589891">
    <property type="component" value="Unassembled WGS sequence"/>
</dbReference>
<keyword evidence="8" id="KW-0862">Zinc</keyword>
<dbReference type="RefSeq" id="WP_376941712.1">
    <property type="nucleotide sequence ID" value="NZ_CP171449.1"/>
</dbReference>
<keyword evidence="5" id="KW-0645">Protease</keyword>
<evidence type="ECO:0000256" key="1">
    <source>
        <dbReference type="ARBA" id="ARBA00001947"/>
    </source>
</evidence>
<evidence type="ECO:0000256" key="10">
    <source>
        <dbReference type="ARBA" id="ARBA00023049"/>
    </source>
</evidence>
<evidence type="ECO:0000256" key="8">
    <source>
        <dbReference type="ARBA" id="ARBA00022833"/>
    </source>
</evidence>
<gene>
    <name evidence="17" type="primary">pqqF</name>
    <name evidence="17" type="ORF">ACFFGX_00065</name>
</gene>
<dbReference type="PANTHER" id="PTHR43690">
    <property type="entry name" value="NARDILYSIN"/>
    <property type="match status" value="1"/>
</dbReference>
<feature type="domain" description="Peptidase M16 C-terminal" evidence="15">
    <location>
        <begin position="179"/>
        <end position="338"/>
    </location>
</feature>
<organism evidence="17 18">
    <name type="scientific">Azorhizophilus paspali</name>
    <name type="common">Azotobacter paspali</name>
    <dbReference type="NCBI Taxonomy" id="69963"/>
    <lineage>
        <taxon>Bacteria</taxon>
        <taxon>Pseudomonadati</taxon>
        <taxon>Pseudomonadota</taxon>
        <taxon>Gammaproteobacteria</taxon>
        <taxon>Pseudomonadales</taxon>
        <taxon>Pseudomonadaceae</taxon>
        <taxon>Azorhizophilus</taxon>
    </lineage>
</organism>
<dbReference type="SUPFAM" id="SSF63411">
    <property type="entry name" value="LuxS/MPP-like metallohydrolase"/>
    <property type="match status" value="2"/>
</dbReference>
<dbReference type="GO" id="GO:0016787">
    <property type="term" value="F:hydrolase activity"/>
    <property type="evidence" value="ECO:0007669"/>
    <property type="project" value="UniProtKB-KW"/>
</dbReference>
<evidence type="ECO:0000313" key="18">
    <source>
        <dbReference type="Proteomes" id="UP001589891"/>
    </source>
</evidence>
<evidence type="ECO:0000256" key="7">
    <source>
        <dbReference type="ARBA" id="ARBA00022801"/>
    </source>
</evidence>
<comment type="similarity">
    <text evidence="3 13">Belongs to the peptidase M16 family.</text>
</comment>
<dbReference type="InterPro" id="IPR054734">
    <property type="entry name" value="PqqF-like_C_4"/>
</dbReference>
<evidence type="ECO:0000256" key="2">
    <source>
        <dbReference type="ARBA" id="ARBA00004886"/>
    </source>
</evidence>
<dbReference type="Gene3D" id="3.30.830.10">
    <property type="entry name" value="Metalloenzyme, LuxS/M16 peptidase-like"/>
    <property type="match status" value="2"/>
</dbReference>
<evidence type="ECO:0000256" key="3">
    <source>
        <dbReference type="ARBA" id="ARBA00007261"/>
    </source>
</evidence>
<keyword evidence="18" id="KW-1185">Reference proteome</keyword>
<proteinExistence type="inferred from homology"/>
<evidence type="ECO:0000259" key="14">
    <source>
        <dbReference type="Pfam" id="PF00675"/>
    </source>
</evidence>
<dbReference type="Pfam" id="PF05193">
    <property type="entry name" value="Peptidase_M16_C"/>
    <property type="match status" value="1"/>
</dbReference>
<keyword evidence="10" id="KW-0482">Metalloprotease</keyword>
<comment type="function">
    <text evidence="11">Required for coenzyme pyrroloquinoline quinone (PQQ) biosynthesis. It is thought that this protein is a protease that cleaves peptides bond in a small peptide (gene pqqA), providing the glutamate and tyrosine residues which are necessary for the synthesis of PQQ.</text>
</comment>
<protein>
    <recommendedName>
        <fullName evidence="4">Coenzyme PQQ synthesis protein F</fullName>
    </recommendedName>
    <alternativeName>
        <fullName evidence="12">Pyrroloquinoline quinone biosynthesis protein F</fullName>
    </alternativeName>
</protein>
<keyword evidence="7 17" id="KW-0378">Hydrolase</keyword>
<dbReference type="InterPro" id="IPR050626">
    <property type="entry name" value="Peptidase_M16"/>
</dbReference>
<reference evidence="17 18" key="1">
    <citation type="submission" date="2024-09" db="EMBL/GenBank/DDBJ databases">
        <authorList>
            <person name="Sun Q."/>
            <person name="Mori K."/>
        </authorList>
    </citation>
    <scope>NUCLEOTIDE SEQUENCE [LARGE SCALE GENOMIC DNA]</scope>
    <source>
        <strain evidence="17 18">NCAIM B.01794</strain>
    </source>
</reference>
<evidence type="ECO:0000256" key="12">
    <source>
        <dbReference type="ARBA" id="ARBA00030977"/>
    </source>
</evidence>
<accession>A0ABV6SEW5</accession>
<comment type="cofactor">
    <cofactor evidence="1">
        <name>Zn(2+)</name>
        <dbReference type="ChEBI" id="CHEBI:29105"/>
    </cofactor>
</comment>
<feature type="domain" description="Peptidase M16 N-terminal" evidence="14">
    <location>
        <begin position="24"/>
        <end position="135"/>
    </location>
</feature>
<dbReference type="InterPro" id="IPR011765">
    <property type="entry name" value="Pept_M16_N"/>
</dbReference>
<comment type="pathway">
    <text evidence="2">Cofactor biosynthesis; pyrroloquinoline quinone biosynthesis.</text>
</comment>
<evidence type="ECO:0000259" key="15">
    <source>
        <dbReference type="Pfam" id="PF05193"/>
    </source>
</evidence>
<evidence type="ECO:0000256" key="9">
    <source>
        <dbReference type="ARBA" id="ARBA00022905"/>
    </source>
</evidence>
<sequence>MGELPPLEQRSLRLDNGVQATLLRDPQVRRVALAAGVDAGSLHEPEAWPGLAHFLEHALFLGSAGLAEPGAFAGYVHGAGGRYNARTLGLCTQFYLEMPARELAPAFERLCNLLARPLLLPEHLLAEREVLHAEYLARCQDGDSQLLGALAGLLDPAHPLARFHAGARDSLDPQSVAFRADLRAWHDRHYRGENLYLLLCGPQSLDELEARVRAGAASLPAGARLPTPAWPSPWPAGQGPLRLELEQPARRSMSLWWMLEHVAGRDDPALELLRQALRRGDAGGLPGALRIRGLACSTRLELHPAGTGQALLALHLELLDEGCGREERIAALCHDWLAWLRAAPERIGDPFLAENLRIAQAWDEYEQAPLERAALWLERWQRQGGVAPKLWPQPPAASALADWLKPLAQPPLLLQCCRDALARGGFSARFPVRHRVLPQAGLSPPRQAWWPAPVKPSPPFPAPLAVRDWPAQWRSGGADLLRPGQAALLLAWQAAPGLEAQLAGELAELALAERWAALAGEARPFGADCRLSSDGGRLSLCLSGPPAVLPSLLTRLLASLREDYATNWHEAWQRRREARERQILLRRLLAHPAARTRVPTVDEDSLARRLATLDGAALASLLGGWLAGASLCGWRMGELPMAVLAPLQGLGRPAVVSPPRQVPGGEHALHLGIAGSERAVLLRLLAPVGDPRLEAAWRLLAILLQGPFHQSLRIEQGLGYALFSRFVDDGDGAELQFGVQSPHACVARLRQAIRDFILVQRDGLADLDAARLASARLAALDALDAGSRPQRLQHAIDAWLGGRPDNWPQRLHAALRRLRRDDLLAASRAMTEPRTGWRWLISH</sequence>